<evidence type="ECO:0008006" key="12">
    <source>
        <dbReference type="Google" id="ProtNLM"/>
    </source>
</evidence>
<keyword evidence="6" id="KW-0460">Magnesium</keyword>
<proteinExistence type="predicted"/>
<protein>
    <recommendedName>
        <fullName evidence="12">Galactokinase</fullName>
    </recommendedName>
</protein>
<dbReference type="FunFam" id="3.30.230.10:FF:000061">
    <property type="entry name" value="Galactokinase"/>
    <property type="match status" value="1"/>
</dbReference>
<dbReference type="GO" id="GO:0046872">
    <property type="term" value="F:metal ion binding"/>
    <property type="evidence" value="ECO:0007669"/>
    <property type="project" value="UniProtKB-KW"/>
</dbReference>
<feature type="domain" description="GHMP kinase N-terminal" evidence="8">
    <location>
        <begin position="117"/>
        <end position="203"/>
    </location>
</feature>
<dbReference type="GO" id="GO:0046396">
    <property type="term" value="P:D-galacturonate metabolic process"/>
    <property type="evidence" value="ECO:0007669"/>
    <property type="project" value="EnsemblPlants"/>
</dbReference>
<dbReference type="eggNOG" id="KOG0631">
    <property type="taxonomic scope" value="Eukaryota"/>
</dbReference>
<dbReference type="SUPFAM" id="SSF54211">
    <property type="entry name" value="Ribosomal protein S5 domain 2-like"/>
    <property type="match status" value="1"/>
</dbReference>
<keyword evidence="5" id="KW-0067">ATP-binding</keyword>
<name>A0A0E0H5R0_ORYNI</name>
<dbReference type="Proteomes" id="UP000006591">
    <property type="component" value="Chromosome 4"/>
</dbReference>
<dbReference type="GO" id="GO:0046835">
    <property type="term" value="P:carbohydrate phosphorylation"/>
    <property type="evidence" value="ECO:0007669"/>
    <property type="project" value="EnsemblPlants"/>
</dbReference>
<reference evidence="10" key="2">
    <citation type="submission" date="2018-04" db="EMBL/GenBank/DDBJ databases">
        <title>OnivRS2 (Oryza nivara Reference Sequence Version 2).</title>
        <authorList>
            <person name="Zhang J."/>
            <person name="Kudrna D."/>
            <person name="Lee S."/>
            <person name="Talag J."/>
            <person name="Rajasekar S."/>
            <person name="Welchert J."/>
            <person name="Hsing Y.-I."/>
            <person name="Wing R.A."/>
        </authorList>
    </citation>
    <scope>NUCLEOTIDE SEQUENCE [LARGE SCALE GENOMIC DNA]</scope>
    <source>
        <strain evidence="10">SL10</strain>
    </source>
</reference>
<dbReference type="GO" id="GO:0047912">
    <property type="term" value="F:galacturonokinase activity"/>
    <property type="evidence" value="ECO:0007669"/>
    <property type="project" value="EnsemblPlants"/>
</dbReference>
<dbReference type="GO" id="GO:0005524">
    <property type="term" value="F:ATP binding"/>
    <property type="evidence" value="ECO:0007669"/>
    <property type="project" value="UniProtKB-KW"/>
</dbReference>
<dbReference type="Pfam" id="PF00288">
    <property type="entry name" value="GHMP_kinases_N"/>
    <property type="match status" value="1"/>
</dbReference>
<evidence type="ECO:0000256" key="2">
    <source>
        <dbReference type="ARBA" id="ARBA00022723"/>
    </source>
</evidence>
<dbReference type="FunFam" id="3.30.70.890:FF:000001">
    <property type="entry name" value="Galactokinase"/>
    <property type="match status" value="1"/>
</dbReference>
<dbReference type="Gramene" id="ONIVA04G23850.1">
    <property type="protein sequence ID" value="ONIVA04G23850.1"/>
    <property type="gene ID" value="ONIVA04G23850"/>
</dbReference>
<evidence type="ECO:0000259" key="9">
    <source>
        <dbReference type="Pfam" id="PF08544"/>
    </source>
</evidence>
<dbReference type="OMA" id="LCNVEPE"/>
<evidence type="ECO:0000256" key="5">
    <source>
        <dbReference type="ARBA" id="ARBA00022840"/>
    </source>
</evidence>
<dbReference type="STRING" id="4536.A0A0E0H5R0"/>
<sequence length="389" mass="42287">MVAPGGGGGGVASWPSEGELDVVRAKVVEISGRGAGEVRVVACPYRICPLGSHIDHQGGTVTAMTINYGVLLGFVASDDAEISLQSGQFEGVIRFRVDDLQKPIENPENINWESYARGAVYALQNFGYDLKKGIIGYISGVKGLDSSGLSSSAAVGIAYLMALENVNDLVVSPVDNIQLDKSIENKYLGLENGILDPSAILLSRYGYLTFMDCKGCNITYRRRVDIIREFLSAKRLPVLFYVLQAVKMHQVFFVMCILEENLARRAEHYFSEMKRVVKGRDAWARGDLREFGQLISASGRSSILNYECGSKEMIQLYEILLKAPGVLGARFSGAGFRGCCLAVVESGHAEAAAAFVRAEYEKAQPELVSKIPPGRRVLVCEPGDGARVI</sequence>
<evidence type="ECO:0000256" key="1">
    <source>
        <dbReference type="ARBA" id="ARBA00022679"/>
    </source>
</evidence>
<dbReference type="SUPFAM" id="SSF55060">
    <property type="entry name" value="GHMP Kinase, C-terminal domain"/>
    <property type="match status" value="1"/>
</dbReference>
<keyword evidence="3" id="KW-0547">Nucleotide-binding</keyword>
<dbReference type="PIRSF" id="PIRSF000530">
    <property type="entry name" value="Galactokinase"/>
    <property type="match status" value="1"/>
</dbReference>
<feature type="domain" description="GHMP kinase C-terminal" evidence="9">
    <location>
        <begin position="284"/>
        <end position="361"/>
    </location>
</feature>
<dbReference type="Gene3D" id="3.30.70.890">
    <property type="entry name" value="GHMP kinase, C-terminal domain"/>
    <property type="match status" value="1"/>
</dbReference>
<evidence type="ECO:0000313" key="11">
    <source>
        <dbReference type="Proteomes" id="UP000006591"/>
    </source>
</evidence>
<dbReference type="Gene3D" id="3.30.230.10">
    <property type="match status" value="1"/>
</dbReference>
<dbReference type="GO" id="GO:0006012">
    <property type="term" value="P:galactose metabolic process"/>
    <property type="evidence" value="ECO:0007669"/>
    <property type="project" value="TreeGrafter"/>
</dbReference>
<keyword evidence="2" id="KW-0479">Metal-binding</keyword>
<dbReference type="InterPro" id="IPR036554">
    <property type="entry name" value="GHMP_kinase_C_sf"/>
</dbReference>
<dbReference type="InterPro" id="IPR013750">
    <property type="entry name" value="GHMP_kinase_C_dom"/>
</dbReference>
<evidence type="ECO:0000259" key="8">
    <source>
        <dbReference type="Pfam" id="PF00288"/>
    </source>
</evidence>
<evidence type="ECO:0000256" key="7">
    <source>
        <dbReference type="ARBA" id="ARBA00023277"/>
    </source>
</evidence>
<keyword evidence="4" id="KW-0418">Kinase</keyword>
<dbReference type="InterPro" id="IPR020568">
    <property type="entry name" value="Ribosomal_Su5_D2-typ_SF"/>
</dbReference>
<dbReference type="HOGENOM" id="CLU_017814_5_0_1"/>
<accession>A0A0E0H5R0</accession>
<dbReference type="InterPro" id="IPR014721">
    <property type="entry name" value="Ribsml_uS5_D2-typ_fold_subgr"/>
</dbReference>
<dbReference type="PANTHER" id="PTHR10457">
    <property type="entry name" value="MEVALONATE KINASE/GALACTOKINASE"/>
    <property type="match status" value="1"/>
</dbReference>
<dbReference type="Pfam" id="PF08544">
    <property type="entry name" value="GHMP_kinases_C"/>
    <property type="match status" value="1"/>
</dbReference>
<keyword evidence="7" id="KW-0119">Carbohydrate metabolism</keyword>
<evidence type="ECO:0000256" key="3">
    <source>
        <dbReference type="ARBA" id="ARBA00022741"/>
    </source>
</evidence>
<dbReference type="AlphaFoldDB" id="A0A0E0H5R0"/>
<dbReference type="PANTHER" id="PTHR10457:SF6">
    <property type="entry name" value="GALACTURONOKINASE"/>
    <property type="match status" value="1"/>
</dbReference>
<evidence type="ECO:0000256" key="4">
    <source>
        <dbReference type="ARBA" id="ARBA00022777"/>
    </source>
</evidence>
<evidence type="ECO:0000313" key="10">
    <source>
        <dbReference type="EnsemblPlants" id="ONIVA04G23850.1"/>
    </source>
</evidence>
<dbReference type="GO" id="GO:0005829">
    <property type="term" value="C:cytosol"/>
    <property type="evidence" value="ECO:0007669"/>
    <property type="project" value="TreeGrafter"/>
</dbReference>
<organism evidence="10">
    <name type="scientific">Oryza nivara</name>
    <name type="common">Indian wild rice</name>
    <name type="synonym">Oryza sativa f. spontanea</name>
    <dbReference type="NCBI Taxonomy" id="4536"/>
    <lineage>
        <taxon>Eukaryota</taxon>
        <taxon>Viridiplantae</taxon>
        <taxon>Streptophyta</taxon>
        <taxon>Embryophyta</taxon>
        <taxon>Tracheophyta</taxon>
        <taxon>Spermatophyta</taxon>
        <taxon>Magnoliopsida</taxon>
        <taxon>Liliopsida</taxon>
        <taxon>Poales</taxon>
        <taxon>Poaceae</taxon>
        <taxon>BOP clade</taxon>
        <taxon>Oryzoideae</taxon>
        <taxon>Oryzeae</taxon>
        <taxon>Oryzinae</taxon>
        <taxon>Oryza</taxon>
    </lineage>
</organism>
<dbReference type="EnsemblPlants" id="ONIVA04G23850.1">
    <property type="protein sequence ID" value="ONIVA04G23850.1"/>
    <property type="gene ID" value="ONIVA04G23850"/>
</dbReference>
<keyword evidence="11" id="KW-1185">Reference proteome</keyword>
<reference evidence="10" key="1">
    <citation type="submission" date="2015-04" db="UniProtKB">
        <authorList>
            <consortium name="EnsemblPlants"/>
        </authorList>
    </citation>
    <scope>IDENTIFICATION</scope>
    <source>
        <strain evidence="10">SL10</strain>
    </source>
</reference>
<dbReference type="InterPro" id="IPR006206">
    <property type="entry name" value="Mevalonate/galactokinase"/>
</dbReference>
<dbReference type="InterPro" id="IPR006204">
    <property type="entry name" value="GHMP_kinase_N_dom"/>
</dbReference>
<keyword evidence="1" id="KW-0808">Transferase</keyword>
<evidence type="ECO:0000256" key="6">
    <source>
        <dbReference type="ARBA" id="ARBA00022842"/>
    </source>
</evidence>
<dbReference type="PRINTS" id="PR00959">
    <property type="entry name" value="MEVGALKINASE"/>
</dbReference>